<dbReference type="eggNOG" id="COG2206">
    <property type="taxonomic scope" value="Bacteria"/>
</dbReference>
<gene>
    <name evidence="2" type="ORF">SAMN04487834_100565</name>
</gene>
<dbReference type="OrthoDB" id="9797344at2"/>
<dbReference type="InterPro" id="IPR006674">
    <property type="entry name" value="HD_domain"/>
</dbReference>
<dbReference type="SUPFAM" id="SSF109604">
    <property type="entry name" value="HD-domain/PDEase-like"/>
    <property type="match status" value="1"/>
</dbReference>
<dbReference type="Proteomes" id="UP000183028">
    <property type="component" value="Unassembled WGS sequence"/>
</dbReference>
<dbReference type="Gene3D" id="1.10.3210.10">
    <property type="entry name" value="Hypothetical protein af1432"/>
    <property type="match status" value="1"/>
</dbReference>
<evidence type="ECO:0000313" key="3">
    <source>
        <dbReference type="Proteomes" id="UP000183028"/>
    </source>
</evidence>
<dbReference type="AlphaFoldDB" id="A0A1H6QVU0"/>
<feature type="domain" description="HD" evidence="1">
    <location>
        <begin position="31"/>
        <end position="147"/>
    </location>
</feature>
<dbReference type="Pfam" id="PF01966">
    <property type="entry name" value="HD"/>
    <property type="match status" value="1"/>
</dbReference>
<keyword evidence="3" id="KW-1185">Reference proteome</keyword>
<accession>A0A1H6QVU0</accession>
<sequence length="254" mass="30448">MIDMQKARVAFKDYVGHYDVHVDEIRLKIVHTYEVIKLTDYICDKRHIKGDDKALGELIALLHDIGRFEQFVRYGSYIDYQTIDHAQLGSDILFKDGLIRSFVEDDQYDDIIRHAIEQHNKFQVSSSYDEQTMFYIRLIRDTDKLDNFRVKETEKVETLLHAPLDTILQEDITDKVYDDFMHHHLIYGPDRQSHIDMWVSLVAFIYDFNFPESKQYVLENDYINRSFNRLTPAREDVRQKYEALRQEALRYIHE</sequence>
<proteinExistence type="predicted"/>
<evidence type="ECO:0000259" key="1">
    <source>
        <dbReference type="Pfam" id="PF01966"/>
    </source>
</evidence>
<name>A0A1H6QVU0_9FIRM</name>
<evidence type="ECO:0000313" key="2">
    <source>
        <dbReference type="EMBL" id="SEI47719.1"/>
    </source>
</evidence>
<reference evidence="3" key="1">
    <citation type="submission" date="2016-10" db="EMBL/GenBank/DDBJ databases">
        <authorList>
            <person name="Varghese N."/>
        </authorList>
    </citation>
    <scope>NUCLEOTIDE SEQUENCE [LARGE SCALE GENOMIC DNA]</scope>
    <source>
        <strain evidence="3">DSM 20406</strain>
    </source>
</reference>
<dbReference type="InterPro" id="IPR003607">
    <property type="entry name" value="HD/PDEase_dom"/>
</dbReference>
<organism evidence="2 3">
    <name type="scientific">Sharpea azabuensis</name>
    <dbReference type="NCBI Taxonomy" id="322505"/>
    <lineage>
        <taxon>Bacteria</taxon>
        <taxon>Bacillati</taxon>
        <taxon>Bacillota</taxon>
        <taxon>Erysipelotrichia</taxon>
        <taxon>Erysipelotrichales</taxon>
        <taxon>Coprobacillaceae</taxon>
        <taxon>Sharpea</taxon>
    </lineage>
</organism>
<dbReference type="EMBL" id="FNYK01000005">
    <property type="protein sequence ID" value="SEI47719.1"/>
    <property type="molecule type" value="Genomic_DNA"/>
</dbReference>
<dbReference type="STRING" id="322505.SAMN04487836_10520"/>
<dbReference type="CDD" id="cd00077">
    <property type="entry name" value="HDc"/>
    <property type="match status" value="1"/>
</dbReference>
<protein>
    <submittedName>
        <fullName evidence="2">HD domain-containing protein</fullName>
    </submittedName>
</protein>